<dbReference type="CDD" id="cd20335">
    <property type="entry name" value="BRcat_RBR"/>
    <property type="match status" value="1"/>
</dbReference>
<evidence type="ECO:0000256" key="9">
    <source>
        <dbReference type="SAM" id="MobiDB-lite"/>
    </source>
</evidence>
<evidence type="ECO:0000256" key="4">
    <source>
        <dbReference type="ARBA" id="ARBA00022723"/>
    </source>
</evidence>
<feature type="region of interest" description="Disordered" evidence="9">
    <location>
        <begin position="1"/>
        <end position="255"/>
    </location>
</feature>
<comment type="catalytic activity">
    <reaction evidence="1">
        <text>[E2 ubiquitin-conjugating enzyme]-S-ubiquitinyl-L-cysteine + [acceptor protein]-L-lysine = [E2 ubiquitin-conjugating enzyme]-L-cysteine + [acceptor protein]-N(6)-ubiquitinyl-L-lysine.</text>
        <dbReference type="EC" id="2.3.2.31"/>
    </reaction>
</comment>
<dbReference type="PROSITE" id="PS00518">
    <property type="entry name" value="ZF_RING_1"/>
    <property type="match status" value="1"/>
</dbReference>
<comment type="caution">
    <text evidence="11">The sequence shown here is derived from an EMBL/GenBank/DDBJ whole genome shotgun (WGS) entry which is preliminary data.</text>
</comment>
<dbReference type="GO" id="GO:0008270">
    <property type="term" value="F:zinc ion binding"/>
    <property type="evidence" value="ECO:0007669"/>
    <property type="project" value="UniProtKB-KW"/>
</dbReference>
<keyword evidence="7" id="KW-0833">Ubl conjugation pathway</keyword>
<dbReference type="InterPro" id="IPR044066">
    <property type="entry name" value="TRIAD_supradom"/>
</dbReference>
<dbReference type="Gene3D" id="1.20.120.1750">
    <property type="match status" value="1"/>
</dbReference>
<evidence type="ECO:0000256" key="5">
    <source>
        <dbReference type="ARBA" id="ARBA00022737"/>
    </source>
</evidence>
<organism evidence="11 12">
    <name type="scientific">Capronia coronata CBS 617.96</name>
    <dbReference type="NCBI Taxonomy" id="1182541"/>
    <lineage>
        <taxon>Eukaryota</taxon>
        <taxon>Fungi</taxon>
        <taxon>Dikarya</taxon>
        <taxon>Ascomycota</taxon>
        <taxon>Pezizomycotina</taxon>
        <taxon>Eurotiomycetes</taxon>
        <taxon>Chaetothyriomycetidae</taxon>
        <taxon>Chaetothyriales</taxon>
        <taxon>Herpotrichiellaceae</taxon>
        <taxon>Capronia</taxon>
    </lineage>
</organism>
<evidence type="ECO:0000256" key="7">
    <source>
        <dbReference type="ARBA" id="ARBA00022786"/>
    </source>
</evidence>
<evidence type="ECO:0000313" key="12">
    <source>
        <dbReference type="Proteomes" id="UP000019484"/>
    </source>
</evidence>
<dbReference type="CDD" id="cd22584">
    <property type="entry name" value="Rcat_RBR_unk"/>
    <property type="match status" value="1"/>
</dbReference>
<dbReference type="STRING" id="1182541.W9Z2B0"/>
<sequence>MAAEQVKSKRSYRKRRGDPGDPRSHKRSDRGDGGPTSKSIPAAERPADIDALRKARLAYLDKSPEEKRKEMKYEYLKRTRTVSLVDADKERRHGTTQDRDRASKGLKSSSRTSIRRPQHKRRPVLQRDDSEGEYVYQNPERAPVDKRAEPQTQTSKHKSRVSESTSRKADVRPQVPERRHTEPTRRQRADDEEGEPKPEDKPEPQPRREPLPVHKVERPSMKRSATTTRSKTEPGSTKPAQQTGASRKTPGLLSGLLLPKPTLQKKVSCLTCGADDIPISESARLPCTHRMCNSCLKRIFSMSVKDPAHMPPRCCTDQHIDLRHVDKLFDQKFKVLWNRKFEEYKTKNRIYCPARKCGAWIKPHYITIEHGRKVGRCKQCKTRVCATCSQKMHTSRDCPKDPATKAFVEVAKREGWRRCYNCSAMVELKEGCNHMTCRCTAEFCMVCGLKWKSCDCPWFNYQAVDAHLGDPFRYQEELDRRRDQVNRDEALARRLQQMGLMNAGGNLEAGALGLGNAANHHMNQNFIQQAREALTANYAQAGQAARDLLNGLVMGRENRLPGIPLQMDQMLETLGGGGGARPQGMGADPAEEGLGSDNARRAARRINVRRRNVVPEGAGGHRIDRVPNDNERRIRDWANSGPA</sequence>
<feature type="compositionally biased region" description="Basic and acidic residues" evidence="9">
    <location>
        <begin position="62"/>
        <end position="77"/>
    </location>
</feature>
<evidence type="ECO:0000256" key="2">
    <source>
        <dbReference type="ARBA" id="ARBA00012251"/>
    </source>
</evidence>
<dbReference type="HOGENOM" id="CLU_015887_2_0_1"/>
<feature type="compositionally biased region" description="Basic residues" evidence="9">
    <location>
        <begin position="113"/>
        <end position="124"/>
    </location>
</feature>
<feature type="compositionally biased region" description="Basic residues" evidence="9">
    <location>
        <begin position="601"/>
        <end position="612"/>
    </location>
</feature>
<dbReference type="InterPro" id="IPR017907">
    <property type="entry name" value="Znf_RING_CS"/>
</dbReference>
<evidence type="ECO:0000256" key="8">
    <source>
        <dbReference type="ARBA" id="ARBA00022833"/>
    </source>
</evidence>
<dbReference type="GeneID" id="19155744"/>
<proteinExistence type="predicted"/>
<keyword evidence="4" id="KW-0479">Metal-binding</keyword>
<feature type="compositionally biased region" description="Basic and acidic residues" evidence="9">
    <location>
        <begin position="165"/>
        <end position="220"/>
    </location>
</feature>
<accession>W9Z2B0</accession>
<keyword evidence="6" id="KW-0863">Zinc-finger</keyword>
<evidence type="ECO:0000256" key="1">
    <source>
        <dbReference type="ARBA" id="ARBA00001798"/>
    </source>
</evidence>
<dbReference type="EC" id="2.3.2.31" evidence="2"/>
<dbReference type="Pfam" id="PF01485">
    <property type="entry name" value="IBR"/>
    <property type="match status" value="2"/>
</dbReference>
<dbReference type="eggNOG" id="KOG1812">
    <property type="taxonomic scope" value="Eukaryota"/>
</dbReference>
<keyword evidence="3" id="KW-0808">Transferase</keyword>
<evidence type="ECO:0000259" key="10">
    <source>
        <dbReference type="PROSITE" id="PS51873"/>
    </source>
</evidence>
<feature type="compositionally biased region" description="Basic and acidic residues" evidence="9">
    <location>
        <begin position="86"/>
        <end position="103"/>
    </location>
</feature>
<dbReference type="SUPFAM" id="SSF57850">
    <property type="entry name" value="RING/U-box"/>
    <property type="match status" value="2"/>
</dbReference>
<name>W9Z2B0_9EURO</name>
<dbReference type="PANTHER" id="PTHR11685">
    <property type="entry name" value="RBR FAMILY RING FINGER AND IBR DOMAIN-CONTAINING"/>
    <property type="match status" value="1"/>
</dbReference>
<dbReference type="Gene3D" id="3.30.40.10">
    <property type="entry name" value="Zinc/RING finger domain, C3HC4 (zinc finger)"/>
    <property type="match status" value="1"/>
</dbReference>
<dbReference type="OrthoDB" id="10254945at2759"/>
<dbReference type="GO" id="GO:0061630">
    <property type="term" value="F:ubiquitin protein ligase activity"/>
    <property type="evidence" value="ECO:0007669"/>
    <property type="project" value="UniProtKB-EC"/>
</dbReference>
<keyword evidence="12" id="KW-1185">Reference proteome</keyword>
<dbReference type="InterPro" id="IPR031127">
    <property type="entry name" value="E3_UB_ligase_RBR"/>
</dbReference>
<dbReference type="GO" id="GO:0016567">
    <property type="term" value="P:protein ubiquitination"/>
    <property type="evidence" value="ECO:0007669"/>
    <property type="project" value="InterPro"/>
</dbReference>
<feature type="compositionally biased region" description="Polar residues" evidence="9">
    <location>
        <begin position="223"/>
        <end position="246"/>
    </location>
</feature>
<evidence type="ECO:0000256" key="3">
    <source>
        <dbReference type="ARBA" id="ARBA00022679"/>
    </source>
</evidence>
<evidence type="ECO:0000313" key="11">
    <source>
        <dbReference type="EMBL" id="EXJ95716.1"/>
    </source>
</evidence>
<feature type="domain" description="RING-type" evidence="10">
    <location>
        <begin position="265"/>
        <end position="465"/>
    </location>
</feature>
<keyword evidence="5" id="KW-0677">Repeat</keyword>
<evidence type="ECO:0000256" key="6">
    <source>
        <dbReference type="ARBA" id="ARBA00022771"/>
    </source>
</evidence>
<feature type="compositionally biased region" description="Basic and acidic residues" evidence="9">
    <location>
        <begin position="619"/>
        <end position="636"/>
    </location>
</feature>
<dbReference type="PROSITE" id="PS51873">
    <property type="entry name" value="TRIAD"/>
    <property type="match status" value="1"/>
</dbReference>
<dbReference type="InterPro" id="IPR002867">
    <property type="entry name" value="IBR_dom"/>
</dbReference>
<dbReference type="Proteomes" id="UP000019484">
    <property type="component" value="Unassembled WGS sequence"/>
</dbReference>
<dbReference type="RefSeq" id="XP_007719945.1">
    <property type="nucleotide sequence ID" value="XM_007721755.1"/>
</dbReference>
<feature type="region of interest" description="Disordered" evidence="9">
    <location>
        <begin position="576"/>
        <end position="643"/>
    </location>
</feature>
<protein>
    <recommendedName>
        <fullName evidence="2">RBR-type E3 ubiquitin transferase</fullName>
        <ecNumber evidence="2">2.3.2.31</ecNumber>
    </recommendedName>
</protein>
<reference evidence="11 12" key="1">
    <citation type="submission" date="2013-03" db="EMBL/GenBank/DDBJ databases">
        <title>The Genome Sequence of Capronia coronata CBS 617.96.</title>
        <authorList>
            <consortium name="The Broad Institute Genomics Platform"/>
            <person name="Cuomo C."/>
            <person name="de Hoog S."/>
            <person name="Gorbushina A."/>
            <person name="Walker B."/>
            <person name="Young S.K."/>
            <person name="Zeng Q."/>
            <person name="Gargeya S."/>
            <person name="Fitzgerald M."/>
            <person name="Haas B."/>
            <person name="Abouelleil A."/>
            <person name="Allen A.W."/>
            <person name="Alvarado L."/>
            <person name="Arachchi H.M."/>
            <person name="Berlin A.M."/>
            <person name="Chapman S.B."/>
            <person name="Gainer-Dewar J."/>
            <person name="Goldberg J."/>
            <person name="Griggs A."/>
            <person name="Gujja S."/>
            <person name="Hansen M."/>
            <person name="Howarth C."/>
            <person name="Imamovic A."/>
            <person name="Ireland A."/>
            <person name="Larimer J."/>
            <person name="McCowan C."/>
            <person name="Murphy C."/>
            <person name="Pearson M."/>
            <person name="Poon T.W."/>
            <person name="Priest M."/>
            <person name="Roberts A."/>
            <person name="Saif S."/>
            <person name="Shea T."/>
            <person name="Sisk P."/>
            <person name="Sykes S."/>
            <person name="Wortman J."/>
            <person name="Nusbaum C."/>
            <person name="Birren B."/>
        </authorList>
    </citation>
    <scope>NUCLEOTIDE SEQUENCE [LARGE SCALE GENOMIC DNA]</scope>
    <source>
        <strain evidence="11 12">CBS 617.96</strain>
    </source>
</reference>
<dbReference type="InterPro" id="IPR013083">
    <property type="entry name" value="Znf_RING/FYVE/PHD"/>
</dbReference>
<gene>
    <name evidence="11" type="ORF">A1O1_00839</name>
</gene>
<keyword evidence="8" id="KW-0862">Zinc</keyword>
<dbReference type="EMBL" id="AMWN01000001">
    <property type="protein sequence ID" value="EXJ95716.1"/>
    <property type="molecule type" value="Genomic_DNA"/>
</dbReference>
<dbReference type="AlphaFoldDB" id="W9Z2B0"/>